<keyword evidence="4" id="KW-1185">Reference proteome</keyword>
<evidence type="ECO:0000313" key="4">
    <source>
        <dbReference type="Proteomes" id="UP001501867"/>
    </source>
</evidence>
<dbReference type="Pfam" id="PF01476">
    <property type="entry name" value="LysM"/>
    <property type="match status" value="1"/>
</dbReference>
<dbReference type="Pfam" id="PF04865">
    <property type="entry name" value="Baseplate_J"/>
    <property type="match status" value="1"/>
</dbReference>
<organism evidence="3 4">
    <name type="scientific">Streptomyces polychromogenes</name>
    <dbReference type="NCBI Taxonomy" id="67342"/>
    <lineage>
        <taxon>Bacteria</taxon>
        <taxon>Bacillati</taxon>
        <taxon>Actinomycetota</taxon>
        <taxon>Actinomycetes</taxon>
        <taxon>Kitasatosporales</taxon>
        <taxon>Streptomycetaceae</taxon>
        <taxon>Streptomyces</taxon>
    </lineage>
</organism>
<feature type="region of interest" description="Disordered" evidence="1">
    <location>
        <begin position="711"/>
        <end position="742"/>
    </location>
</feature>
<dbReference type="PROSITE" id="PS51782">
    <property type="entry name" value="LYSM"/>
    <property type="match status" value="1"/>
</dbReference>
<protein>
    <recommendedName>
        <fullName evidence="2">LysM domain-containing protein</fullName>
    </recommendedName>
</protein>
<comment type="caution">
    <text evidence="3">The sequence shown here is derived from an EMBL/GenBank/DDBJ whole genome shotgun (WGS) entry which is preliminary data.</text>
</comment>
<sequence length="1118" mass="115058">MTAYPDGGPVDPGCGCGCGCRGAALPTPADVHNPPGLPALAYRTGTHGAFLAAMLERLASRPALDALRTREGDDPAVALLDCWAVVADVLTFYTERHAQEGYLPTATEPASLAWLGRLVGHRPRPALGAGAHLAYTLDPGARTLVPAGSQARSVPPQGRTPQTFETTEDLTADAEWNTLDVRRTAPPRLDPATAAGLERLTLTGAALALKPGDRLLFHFGTAREPAVRAVARAVPDFAAARTAVELVPPTVTDPVTTATATARETLAHVLCTAPGLPSAAPLREALTAAAARLDGAPPDPDGPPDGGGTSPGAGTGAATGAAGPGGYTALADASRLVAEGVAFTGARPGAGLDRWLAGPVAAARRALRAAVLAVAGAERRSLPEVEYLRALARALACPRSERTPDEDTRCDRATALVATAAVLPALRRPPSRPPASARDLTTGPGDLWDPASDALPALLAAADPHLADGIHRAWATQAIAPPRPASAVQVLRVKARPVAPPAAGTRTAGEAAPDLYLEGAHDALLPGTWLVAERAGSPNGPRRARITAAAQLRLPVTVPAGGPRVTVPVTRVTLDAPWHDEVPAGQSVPYEEITVWAGGEDLALADEPLTDDVGGATLELDRVHSGLRPGRLLAVSGERTDIPGTTGVRGSEPAMVAAVRQGVDADTGGDSVHPTLVLATPLAYTYRRETVTVHGNVVPATQGETRTEVLGSGDAARPGQSFPLRQTTPEAPLTHLPDDTPGGARPALTVRVDAVAWHPVEDLSVLGPLDHGHLLTGDAPSARVVFGDGVHGSRPATGVENVTAVYRTGAGTSGNLPPGRITQLASRPLGVNAVTNPLPATGGTDADAPRDTRTVIPLRTRALDRLLSVRDYADFSRARAGIGRAVAARLFDGRRELVHVTVAAAGDAPADPSDPLLSALTAALTALGDPDLPVRVDVRELVLLVLSAGLKVLPDHDYATVEPAVRSAVLGVLGFAARDLAQPAHLSRVLAAVHAVPGVDRLDVDLFTGIPANAGPLALAGLVAALDGAADTVEAFPARAGHTHHTVGHDPTGARDTLSSIALRHALTVEQLVALNPALRSVRLRPGQRLTVSRGIRPAQLAVMSPDLPETLILRRIP</sequence>
<reference evidence="3 4" key="1">
    <citation type="journal article" date="2019" name="Int. J. Syst. Evol. Microbiol.">
        <title>The Global Catalogue of Microorganisms (GCM) 10K type strain sequencing project: providing services to taxonomists for standard genome sequencing and annotation.</title>
        <authorList>
            <consortium name="The Broad Institute Genomics Platform"/>
            <consortium name="The Broad Institute Genome Sequencing Center for Infectious Disease"/>
            <person name="Wu L."/>
            <person name="Ma J."/>
        </authorList>
    </citation>
    <scope>NUCLEOTIDE SEQUENCE [LARGE SCALE GENOMIC DNA]</scope>
    <source>
        <strain evidence="3 4">JCM 4505</strain>
    </source>
</reference>
<dbReference type="EMBL" id="BAAABV010000028">
    <property type="protein sequence ID" value="GAA0316822.1"/>
    <property type="molecule type" value="Genomic_DNA"/>
</dbReference>
<feature type="compositionally biased region" description="Gly residues" evidence="1">
    <location>
        <begin position="304"/>
        <end position="320"/>
    </location>
</feature>
<dbReference type="InterPro" id="IPR006949">
    <property type="entry name" value="Barrel_Baseplate_J-like"/>
</dbReference>
<dbReference type="InterPro" id="IPR036779">
    <property type="entry name" value="LysM_dom_sf"/>
</dbReference>
<feature type="region of interest" description="Disordered" evidence="1">
    <location>
        <begin position="427"/>
        <end position="447"/>
    </location>
</feature>
<proteinExistence type="predicted"/>
<feature type="region of interest" description="Disordered" evidence="1">
    <location>
        <begin position="293"/>
        <end position="320"/>
    </location>
</feature>
<dbReference type="InterPro" id="IPR018392">
    <property type="entry name" value="LysM"/>
</dbReference>
<dbReference type="SUPFAM" id="SSF54106">
    <property type="entry name" value="LysM domain"/>
    <property type="match status" value="1"/>
</dbReference>
<evidence type="ECO:0000259" key="2">
    <source>
        <dbReference type="PROSITE" id="PS51782"/>
    </source>
</evidence>
<evidence type="ECO:0000256" key="1">
    <source>
        <dbReference type="SAM" id="MobiDB-lite"/>
    </source>
</evidence>
<dbReference type="CDD" id="cd00118">
    <property type="entry name" value="LysM"/>
    <property type="match status" value="1"/>
</dbReference>
<name>A0ABN0VTD4_9ACTN</name>
<feature type="compositionally biased region" description="Low complexity" evidence="1">
    <location>
        <begin position="427"/>
        <end position="438"/>
    </location>
</feature>
<dbReference type="NCBIfam" id="TIGR02243">
    <property type="entry name" value="putative baseplate assembly protein"/>
    <property type="match status" value="1"/>
</dbReference>
<feature type="domain" description="LysM" evidence="2">
    <location>
        <begin position="1042"/>
        <end position="1092"/>
    </location>
</feature>
<dbReference type="Proteomes" id="UP001501867">
    <property type="component" value="Unassembled WGS sequence"/>
</dbReference>
<accession>A0ABN0VTD4</accession>
<evidence type="ECO:0000313" key="3">
    <source>
        <dbReference type="EMBL" id="GAA0316822.1"/>
    </source>
</evidence>
<gene>
    <name evidence="3" type="ORF">GCM10010302_64890</name>
</gene>
<dbReference type="InterPro" id="IPR011749">
    <property type="entry name" value="CHP02243"/>
</dbReference>
<dbReference type="RefSeq" id="WP_344167128.1">
    <property type="nucleotide sequence ID" value="NZ_BAAABV010000028.1"/>
</dbReference>
<dbReference type="Gene3D" id="3.10.350.10">
    <property type="entry name" value="LysM domain"/>
    <property type="match status" value="1"/>
</dbReference>
<dbReference type="SMART" id="SM00257">
    <property type="entry name" value="LysM"/>
    <property type="match status" value="1"/>
</dbReference>